<accession>A0ABT3G6G1</accession>
<evidence type="ECO:0000313" key="2">
    <source>
        <dbReference type="Proteomes" id="UP001165653"/>
    </source>
</evidence>
<keyword evidence="2" id="KW-1185">Reference proteome</keyword>
<reference evidence="1" key="1">
    <citation type="submission" date="2022-10" db="EMBL/GenBank/DDBJ databases">
        <title>Luteolibacter sp. GHJ8, whole genome shotgun sequencing project.</title>
        <authorList>
            <person name="Zhao G."/>
            <person name="Shen L."/>
        </authorList>
    </citation>
    <scope>NUCLEOTIDE SEQUENCE</scope>
    <source>
        <strain evidence="1">GHJ8</strain>
    </source>
</reference>
<dbReference type="Proteomes" id="UP001165653">
    <property type="component" value="Unassembled WGS sequence"/>
</dbReference>
<organism evidence="1 2">
    <name type="scientific">Luteolibacter rhizosphaerae</name>
    <dbReference type="NCBI Taxonomy" id="2989719"/>
    <lineage>
        <taxon>Bacteria</taxon>
        <taxon>Pseudomonadati</taxon>
        <taxon>Verrucomicrobiota</taxon>
        <taxon>Verrucomicrobiia</taxon>
        <taxon>Verrucomicrobiales</taxon>
        <taxon>Verrucomicrobiaceae</taxon>
        <taxon>Luteolibacter</taxon>
    </lineage>
</organism>
<sequence length="88" mass="9669">MASVEGVKTFLERSAPATVPADKVVDQALDLYPRSDGETRARLIAGLYRITEQRGDLKQAFEKAGDPIGKKLWDDIQEMGKGLSEDGF</sequence>
<dbReference type="RefSeq" id="WP_264514973.1">
    <property type="nucleotide sequence ID" value="NZ_JAPDDR010000009.1"/>
</dbReference>
<gene>
    <name evidence="1" type="ORF">OJ996_17700</name>
</gene>
<name>A0ABT3G6G1_9BACT</name>
<comment type="caution">
    <text evidence="1">The sequence shown here is derived from an EMBL/GenBank/DDBJ whole genome shotgun (WGS) entry which is preliminary data.</text>
</comment>
<evidence type="ECO:0000313" key="1">
    <source>
        <dbReference type="EMBL" id="MCW1915424.1"/>
    </source>
</evidence>
<protein>
    <submittedName>
        <fullName evidence="1">Uncharacterized protein</fullName>
    </submittedName>
</protein>
<proteinExistence type="predicted"/>
<dbReference type="EMBL" id="JAPDDR010000009">
    <property type="protein sequence ID" value="MCW1915424.1"/>
    <property type="molecule type" value="Genomic_DNA"/>
</dbReference>